<comment type="caution">
    <text evidence="5">The sequence shown here is derived from an EMBL/GenBank/DDBJ whole genome shotgun (WGS) entry which is preliminary data.</text>
</comment>
<reference evidence="5 6" key="1">
    <citation type="journal article" date="2019" name="Int. J. Syst. Evol. Microbiol.">
        <title>The Global Catalogue of Microorganisms (GCM) 10K type strain sequencing project: providing services to taxonomists for standard genome sequencing and annotation.</title>
        <authorList>
            <consortium name="The Broad Institute Genomics Platform"/>
            <consortium name="The Broad Institute Genome Sequencing Center for Infectious Disease"/>
            <person name="Wu L."/>
            <person name="Ma J."/>
        </authorList>
    </citation>
    <scope>NUCLEOTIDE SEQUENCE [LARGE SCALE GENOMIC DNA]</scope>
    <source>
        <strain evidence="5 6">JCM 14924</strain>
    </source>
</reference>
<dbReference type="PANTHER" id="PTHR46580">
    <property type="entry name" value="SENSOR KINASE-RELATED"/>
    <property type="match status" value="1"/>
</dbReference>
<dbReference type="InterPro" id="IPR000413">
    <property type="entry name" value="Integrin_alpha"/>
</dbReference>
<dbReference type="PANTHER" id="PTHR46580:SF4">
    <property type="entry name" value="ATP_GTP-BINDING PROTEIN"/>
    <property type="match status" value="1"/>
</dbReference>
<keyword evidence="6" id="KW-1185">Reference proteome</keyword>
<gene>
    <name evidence="5" type="ORF">GCM10009787_26580</name>
</gene>
<evidence type="ECO:0000256" key="2">
    <source>
        <dbReference type="ARBA" id="ARBA00022737"/>
    </source>
</evidence>
<proteinExistence type="predicted"/>
<dbReference type="Proteomes" id="UP001501391">
    <property type="component" value="Unassembled WGS sequence"/>
</dbReference>
<dbReference type="Pfam" id="PF01839">
    <property type="entry name" value="FG-GAP"/>
    <property type="match status" value="4"/>
</dbReference>
<dbReference type="PROSITE" id="PS51470">
    <property type="entry name" value="FG_GAP"/>
    <property type="match status" value="3"/>
</dbReference>
<evidence type="ECO:0000256" key="1">
    <source>
        <dbReference type="ARBA" id="ARBA00022729"/>
    </source>
</evidence>
<dbReference type="Gene3D" id="2.130.10.130">
    <property type="entry name" value="Integrin alpha, N-terminal"/>
    <property type="match status" value="4"/>
</dbReference>
<keyword evidence="1 4" id="KW-0732">Signal</keyword>
<evidence type="ECO:0000256" key="4">
    <source>
        <dbReference type="SAM" id="SignalP"/>
    </source>
</evidence>
<protein>
    <submittedName>
        <fullName evidence="5">FG-GAP-like repeat-containing protein</fullName>
    </submittedName>
</protein>
<name>A0ABN3BHC4_9ACTN</name>
<evidence type="ECO:0000313" key="6">
    <source>
        <dbReference type="Proteomes" id="UP001501391"/>
    </source>
</evidence>
<dbReference type="PRINTS" id="PR01185">
    <property type="entry name" value="INTEGRINA"/>
</dbReference>
<dbReference type="InterPro" id="IPR028994">
    <property type="entry name" value="Integrin_alpha_N"/>
</dbReference>
<accession>A0ABN3BHC4</accession>
<feature type="signal peptide" evidence="4">
    <location>
        <begin position="1"/>
        <end position="47"/>
    </location>
</feature>
<sequence length="484" mass="48799">MPHFRVLTTTGADVPDQPRSFHRRTLALATGIALAAGALLAAPAADAAPQRPAKQVRADFNGDGYGDLAVAAPYATVGGKTRAGYVAVLYGSAQGLKAKKVYTQASPGVPGAVEKSDTFGSRLVTADLDGDGFTDLLVGAGGEQWTQGGTDRVGSRTVLWGGPQGFASGTVLPAEGTGRYQDPLTVAGDFDGDGHQDLARGGRVLLGPFGRDGRPAGTQEGAELIDGDLSTVASAVGDTDGDGTDDIVTLARAYDWDDEGNYGGSVFYARGSRDGLRAPVELKDQHVSNGDAVALGDLDGDGRADLVVGADALRISYAGTQGLGPGLPRVITQDTPGVPGAQEAGDGFGRALAVGDVTGDGRADIVAGIPFEDFGGLRSPGTFAVVPGGRSGVTGAGTKVFGQDSAGVPGTAEKDDWFGAAVHLVDGDGDGRAEPVAAAPWEDNRAGAFWVFPGRTSAKGSFAVGARTLGTVASGAELGSVFPN</sequence>
<dbReference type="SUPFAM" id="SSF69318">
    <property type="entry name" value="Integrin alpha N-terminal domain"/>
    <property type="match status" value="1"/>
</dbReference>
<dbReference type="EMBL" id="BAAAOQ010000007">
    <property type="protein sequence ID" value="GAA2195630.1"/>
    <property type="molecule type" value="Genomic_DNA"/>
</dbReference>
<feature type="chain" id="PRO_5045195605" evidence="4">
    <location>
        <begin position="48"/>
        <end position="484"/>
    </location>
</feature>
<evidence type="ECO:0000313" key="5">
    <source>
        <dbReference type="EMBL" id="GAA2195630.1"/>
    </source>
</evidence>
<keyword evidence="3" id="KW-0325">Glycoprotein</keyword>
<keyword evidence="2" id="KW-0677">Repeat</keyword>
<dbReference type="InterPro" id="IPR013519">
    <property type="entry name" value="Int_alpha_beta-p"/>
</dbReference>
<dbReference type="InterPro" id="IPR013517">
    <property type="entry name" value="FG-GAP"/>
</dbReference>
<organism evidence="5 6">
    <name type="scientific">Streptomyces bangladeshensis</name>
    <dbReference type="NCBI Taxonomy" id="295352"/>
    <lineage>
        <taxon>Bacteria</taxon>
        <taxon>Bacillati</taxon>
        <taxon>Actinomycetota</taxon>
        <taxon>Actinomycetes</taxon>
        <taxon>Kitasatosporales</taxon>
        <taxon>Streptomycetaceae</taxon>
        <taxon>Streptomyces</taxon>
    </lineage>
</organism>
<dbReference type="SMART" id="SM00191">
    <property type="entry name" value="Int_alpha"/>
    <property type="match status" value="5"/>
</dbReference>
<evidence type="ECO:0000256" key="3">
    <source>
        <dbReference type="ARBA" id="ARBA00023180"/>
    </source>
</evidence>